<evidence type="ECO:0000256" key="1">
    <source>
        <dbReference type="SAM" id="SignalP"/>
    </source>
</evidence>
<dbReference type="EMBL" id="NPEV01000068">
    <property type="protein sequence ID" value="RAI24772.1"/>
    <property type="molecule type" value="Genomic_DNA"/>
</dbReference>
<gene>
    <name evidence="2" type="ORF">CH339_21325</name>
</gene>
<dbReference type="Proteomes" id="UP000249299">
    <property type="component" value="Unassembled WGS sequence"/>
</dbReference>
<accession>A0A327JIX9</accession>
<name>A0A327JIX9_9HYPH</name>
<evidence type="ECO:0000313" key="2">
    <source>
        <dbReference type="EMBL" id="RAI24772.1"/>
    </source>
</evidence>
<keyword evidence="1" id="KW-0732">Signal</keyword>
<feature type="chain" id="PRO_5016234600" evidence="1">
    <location>
        <begin position="29"/>
        <end position="148"/>
    </location>
</feature>
<protein>
    <submittedName>
        <fullName evidence="2">Uncharacterized protein</fullName>
    </submittedName>
</protein>
<proteinExistence type="predicted"/>
<comment type="caution">
    <text evidence="2">The sequence shown here is derived from an EMBL/GenBank/DDBJ whole genome shotgun (WGS) entry which is preliminary data.</text>
</comment>
<sequence>MTETAMPRRLATVVLLLAPLALATPASAYSKAANYLIKQQIRVACDGRPGRIRPEGVIERDLTGDGHKDLIINHDGIECRAEWSRSGYCGASACSVHIYVREGALLVHKTELLTGGIRIGRGSRPRISFYSLTEQRMVPMRWNGRTFD</sequence>
<evidence type="ECO:0000313" key="3">
    <source>
        <dbReference type="Proteomes" id="UP000249299"/>
    </source>
</evidence>
<reference evidence="2 3" key="1">
    <citation type="submission" date="2017-07" db="EMBL/GenBank/DDBJ databases">
        <title>Draft Genome Sequences of Select Purple Nonsulfur Bacteria.</title>
        <authorList>
            <person name="Lasarre B."/>
            <person name="Mckinlay J.B."/>
        </authorList>
    </citation>
    <scope>NUCLEOTIDE SEQUENCE [LARGE SCALE GENOMIC DNA]</scope>
    <source>
        <strain evidence="2 3">DSM 11290</strain>
    </source>
</reference>
<dbReference type="AlphaFoldDB" id="A0A327JIX9"/>
<keyword evidence="3" id="KW-1185">Reference proteome</keyword>
<feature type="signal peptide" evidence="1">
    <location>
        <begin position="1"/>
        <end position="28"/>
    </location>
</feature>
<organism evidence="2 3">
    <name type="scientific">Rhodobium orientis</name>
    <dbReference type="NCBI Taxonomy" id="34017"/>
    <lineage>
        <taxon>Bacteria</taxon>
        <taxon>Pseudomonadati</taxon>
        <taxon>Pseudomonadota</taxon>
        <taxon>Alphaproteobacteria</taxon>
        <taxon>Hyphomicrobiales</taxon>
        <taxon>Rhodobiaceae</taxon>
        <taxon>Rhodobium</taxon>
    </lineage>
</organism>